<accession>A0ABU3Z776</accession>
<dbReference type="PANTHER" id="PTHR30485">
    <property type="entry name" value="NI/FE-HYDROGENASE 1 B-TYPE CYTOCHROME SUBUNIT"/>
    <property type="match status" value="1"/>
</dbReference>
<comment type="caution">
    <text evidence="15">The sequence shown here is derived from an EMBL/GenBank/DDBJ whole genome shotgun (WGS) entry which is preliminary data.</text>
</comment>
<feature type="region of interest" description="Disordered" evidence="12">
    <location>
        <begin position="242"/>
        <end position="268"/>
    </location>
</feature>
<keyword evidence="5" id="KW-0349">Heme</keyword>
<evidence type="ECO:0000313" key="16">
    <source>
        <dbReference type="Proteomes" id="UP001272515"/>
    </source>
</evidence>
<evidence type="ECO:0000256" key="3">
    <source>
        <dbReference type="ARBA" id="ARBA00022448"/>
    </source>
</evidence>
<keyword evidence="9 13" id="KW-1133">Transmembrane helix</keyword>
<keyword evidence="8" id="KW-0249">Electron transport</keyword>
<comment type="subcellular location">
    <subcellularLocation>
        <location evidence="1">Cell membrane</location>
        <topology evidence="1">Multi-pass membrane protein</topology>
    </subcellularLocation>
</comment>
<protein>
    <submittedName>
        <fullName evidence="15">Ni/Fe-hydrogenase, b-type cytochrome subunit</fullName>
    </submittedName>
</protein>
<evidence type="ECO:0000256" key="6">
    <source>
        <dbReference type="ARBA" id="ARBA00022692"/>
    </source>
</evidence>
<evidence type="ECO:0000256" key="4">
    <source>
        <dbReference type="ARBA" id="ARBA00022475"/>
    </source>
</evidence>
<keyword evidence="7" id="KW-0479">Metal-binding</keyword>
<evidence type="ECO:0000256" key="11">
    <source>
        <dbReference type="ARBA" id="ARBA00023136"/>
    </source>
</evidence>
<feature type="compositionally biased region" description="Basic and acidic residues" evidence="12">
    <location>
        <begin position="256"/>
        <end position="268"/>
    </location>
</feature>
<feature type="domain" description="Cytochrome b561 bacterial/Ni-hydrogenase" evidence="14">
    <location>
        <begin position="12"/>
        <end position="220"/>
    </location>
</feature>
<dbReference type="EMBL" id="JAWJZB010000003">
    <property type="protein sequence ID" value="MDV5087758.1"/>
    <property type="molecule type" value="Genomic_DNA"/>
</dbReference>
<evidence type="ECO:0000256" key="7">
    <source>
        <dbReference type="ARBA" id="ARBA00022723"/>
    </source>
</evidence>
<evidence type="ECO:0000259" key="14">
    <source>
        <dbReference type="Pfam" id="PF01292"/>
    </source>
</evidence>
<feature type="transmembrane region" description="Helical" evidence="13">
    <location>
        <begin position="20"/>
        <end position="39"/>
    </location>
</feature>
<dbReference type="PANTHER" id="PTHR30485:SF0">
    <property type="entry name" value="NI_FE-HYDROGENASE 1 B-TYPE CYTOCHROME SUBUNIT-RELATED"/>
    <property type="match status" value="1"/>
</dbReference>
<keyword evidence="6 13" id="KW-0812">Transmembrane</keyword>
<comment type="similarity">
    <text evidence="2">Belongs to the HupC/HyaC/HydC family.</text>
</comment>
<evidence type="ECO:0000256" key="9">
    <source>
        <dbReference type="ARBA" id="ARBA00022989"/>
    </source>
</evidence>
<evidence type="ECO:0000256" key="12">
    <source>
        <dbReference type="SAM" id="MobiDB-lite"/>
    </source>
</evidence>
<name>A0ABU3Z776_9FIRM</name>
<evidence type="ECO:0000313" key="15">
    <source>
        <dbReference type="EMBL" id="MDV5087758.1"/>
    </source>
</evidence>
<feature type="transmembrane region" description="Helical" evidence="13">
    <location>
        <begin position="135"/>
        <end position="155"/>
    </location>
</feature>
<dbReference type="PRINTS" id="PR00161">
    <property type="entry name" value="NIHGNASECYTB"/>
</dbReference>
<reference evidence="15 16" key="1">
    <citation type="submission" date="2023-10" db="EMBL/GenBank/DDBJ databases">
        <title>Veillonella sp. nov., isolated from a pig farm feces dump.</title>
        <authorList>
            <person name="Chang Y.-H."/>
        </authorList>
    </citation>
    <scope>NUCLEOTIDE SEQUENCE [LARGE SCALE GENOMIC DNA]</scope>
    <source>
        <strain evidence="15 16">YH-vei2233</strain>
    </source>
</reference>
<dbReference type="NCBIfam" id="TIGR02125">
    <property type="entry name" value="CytB-hydogenase"/>
    <property type="match status" value="1"/>
</dbReference>
<keyword evidence="3" id="KW-0813">Transport</keyword>
<dbReference type="InterPro" id="IPR011577">
    <property type="entry name" value="Cyt_b561_bac/Ni-Hgenase"/>
</dbReference>
<dbReference type="Proteomes" id="UP001272515">
    <property type="component" value="Unassembled WGS sequence"/>
</dbReference>
<keyword evidence="10" id="KW-0408">Iron</keyword>
<dbReference type="Pfam" id="PF01292">
    <property type="entry name" value="Ni_hydr_CYTB"/>
    <property type="match status" value="1"/>
</dbReference>
<proteinExistence type="inferred from homology"/>
<evidence type="ECO:0000256" key="5">
    <source>
        <dbReference type="ARBA" id="ARBA00022617"/>
    </source>
</evidence>
<evidence type="ECO:0000256" key="1">
    <source>
        <dbReference type="ARBA" id="ARBA00004651"/>
    </source>
</evidence>
<dbReference type="InterPro" id="IPR051542">
    <property type="entry name" value="Hydrogenase_cytochrome"/>
</dbReference>
<dbReference type="SUPFAM" id="SSF81342">
    <property type="entry name" value="Transmembrane di-heme cytochromes"/>
    <property type="match status" value="1"/>
</dbReference>
<feature type="transmembrane region" description="Helical" evidence="13">
    <location>
        <begin position="186"/>
        <end position="203"/>
    </location>
</feature>
<dbReference type="RefSeq" id="WP_295191708.1">
    <property type="nucleotide sequence ID" value="NZ_JAWJZA010000028.1"/>
</dbReference>
<sequence length="268" mass="31204">MLIHTDKKAYVVFSLWLRIFHWTMVLSVTALFWTGLYIGDPGFSALTGHVEPTYAVDAWFSMETIRRIHFIAGFILAFSFIFRIAGAIYNRGDRLLPRFNQKRYWYGLRETTLHYLMIPQKHEHHWLRNSLARTAYAAVYLLFIAEITTGFAMYAMVTPNSWMAVLFSPVIALLGGEYNVHIVHHYIAWCFLFFTIVHVYMSFREDVMEESGEVSSMVSGMKYYAHDPIDIEDLNAKRHRGERVVVPTGTTYRPSNPDDPKEKELLND</sequence>
<dbReference type="InterPro" id="IPR000516">
    <property type="entry name" value="Ni-dep_Hydgase_cyt-B"/>
</dbReference>
<feature type="transmembrane region" description="Helical" evidence="13">
    <location>
        <begin position="68"/>
        <end position="89"/>
    </location>
</feature>
<dbReference type="Gene3D" id="1.20.950.20">
    <property type="entry name" value="Transmembrane di-heme cytochromes, Chain C"/>
    <property type="match status" value="1"/>
</dbReference>
<evidence type="ECO:0000256" key="8">
    <source>
        <dbReference type="ARBA" id="ARBA00022982"/>
    </source>
</evidence>
<keyword evidence="16" id="KW-1185">Reference proteome</keyword>
<keyword evidence="11 13" id="KW-0472">Membrane</keyword>
<dbReference type="InterPro" id="IPR016174">
    <property type="entry name" value="Di-haem_cyt_TM"/>
</dbReference>
<gene>
    <name evidence="15" type="primary">cybH</name>
    <name evidence="15" type="ORF">RVY80_02720</name>
</gene>
<keyword evidence="4" id="KW-1003">Cell membrane</keyword>
<evidence type="ECO:0000256" key="13">
    <source>
        <dbReference type="SAM" id="Phobius"/>
    </source>
</evidence>
<evidence type="ECO:0000256" key="10">
    <source>
        <dbReference type="ARBA" id="ARBA00023004"/>
    </source>
</evidence>
<organism evidence="15 16">
    <name type="scientific">Veillonella absiana</name>
    <dbReference type="NCBI Taxonomy" id="3079305"/>
    <lineage>
        <taxon>Bacteria</taxon>
        <taxon>Bacillati</taxon>
        <taxon>Bacillota</taxon>
        <taxon>Negativicutes</taxon>
        <taxon>Veillonellales</taxon>
        <taxon>Veillonellaceae</taxon>
        <taxon>Veillonella</taxon>
    </lineage>
</organism>
<evidence type="ECO:0000256" key="2">
    <source>
        <dbReference type="ARBA" id="ARBA00008622"/>
    </source>
</evidence>